<dbReference type="Pfam" id="PF13272">
    <property type="entry name" value="Holin_2-3"/>
    <property type="match status" value="1"/>
</dbReference>
<dbReference type="AlphaFoldDB" id="A0A7D5ZYA9"/>
<evidence type="ECO:0000313" key="3">
    <source>
        <dbReference type="Proteomes" id="UP000510934"/>
    </source>
</evidence>
<keyword evidence="1" id="KW-1133">Transmembrane helix</keyword>
<protein>
    <recommendedName>
        <fullName evidence="4">Holin</fullName>
    </recommendedName>
</protein>
<sequence length="101" mass="11223">MSHLPGRLRFQRPYRAPRLTFWTLITIGLLIGLYLIAPSKIAVVLYKAALVTGGAVLAYWIDRALFPYARPDQVRAAHQPWAGIRRALIVLACVLGLTLGL</sequence>
<organism evidence="2 3">
    <name type="scientific">Pseudomonas putida</name>
    <name type="common">Arthrobacter siderocapsulatus</name>
    <dbReference type="NCBI Taxonomy" id="303"/>
    <lineage>
        <taxon>Bacteria</taxon>
        <taxon>Pseudomonadati</taxon>
        <taxon>Pseudomonadota</taxon>
        <taxon>Gammaproteobacteria</taxon>
        <taxon>Pseudomonadales</taxon>
        <taxon>Pseudomonadaceae</taxon>
        <taxon>Pseudomonas</taxon>
    </lineage>
</organism>
<keyword evidence="1" id="KW-0812">Transmembrane</keyword>
<dbReference type="RefSeq" id="WP_070094891.1">
    <property type="nucleotide sequence ID" value="NZ_CP059052.1"/>
</dbReference>
<accession>A0A7D5ZYA9</accession>
<name>A0A7D5ZYA9_PSEPU</name>
<reference evidence="2 3" key="1">
    <citation type="journal article" date="2009" name="Mikrobiologiia">
        <title>[Phenanthren biodegradation and interaction of Pseudomonas putida BS3701 and Burkholderia sp.BS3702 in plant rhizosphere].</title>
        <authorList>
            <person name="Ovchinnikova A.A."/>
            <person name="Vetrova A.A."/>
            <person name="Filonov A.E."/>
            <person name="Boronin A.M."/>
        </authorList>
    </citation>
    <scope>NUCLEOTIDE SEQUENCE [LARGE SCALE GENOMIC DNA]</scope>
    <source>
        <strain evidence="2 3">BS3701</strain>
    </source>
</reference>
<feature type="transmembrane region" description="Helical" evidence="1">
    <location>
        <begin position="21"/>
        <end position="37"/>
    </location>
</feature>
<keyword evidence="1" id="KW-0472">Membrane</keyword>
<evidence type="ECO:0008006" key="4">
    <source>
        <dbReference type="Google" id="ProtNLM"/>
    </source>
</evidence>
<evidence type="ECO:0000256" key="1">
    <source>
        <dbReference type="SAM" id="Phobius"/>
    </source>
</evidence>
<proteinExistence type="predicted"/>
<feature type="transmembrane region" description="Helical" evidence="1">
    <location>
        <begin position="82"/>
        <end position="100"/>
    </location>
</feature>
<dbReference type="InterPro" id="IPR025140">
    <property type="entry name" value="Holin_2-3"/>
</dbReference>
<gene>
    <name evidence="2" type="ORF">H0H12_20000</name>
</gene>
<dbReference type="Proteomes" id="UP000510934">
    <property type="component" value="Chromosome"/>
</dbReference>
<dbReference type="EMBL" id="CP059052">
    <property type="protein sequence ID" value="QLJ12718.1"/>
    <property type="molecule type" value="Genomic_DNA"/>
</dbReference>
<feature type="transmembrane region" description="Helical" evidence="1">
    <location>
        <begin position="43"/>
        <end position="61"/>
    </location>
</feature>
<evidence type="ECO:0000313" key="2">
    <source>
        <dbReference type="EMBL" id="QLJ12718.1"/>
    </source>
</evidence>